<dbReference type="Proteomes" id="UP000295709">
    <property type="component" value="Unassembled WGS sequence"/>
</dbReference>
<comment type="caution">
    <text evidence="2">The sequence shown here is derived from an EMBL/GenBank/DDBJ whole genome shotgun (WGS) entry which is preliminary data.</text>
</comment>
<proteinExistence type="predicted"/>
<sequence>MFTSYTDSVFKAYQMKKEKGKLSLNLVAPTPAKLKQECSIVYSERYKEKDGKTLRLFFLPKDDSTDYGISIRNTDTDRFKPLSNFLKGKTSETEDKNIELLAWLIDFEPRPYNFKFNYEAELGDPDDNKTDWEELSVNERGYGNSKQKNFLEKEKDESKYSSEGDEKKGKTPELSLKNILIGGVLSCSFILAGYLGIKDKVKKTENFQEKMTDSSETRRGIMAEPSDIVKTPIIESKKDNNAGDKISTVYIPAKKEMQCMYWKDDHYQEAFCDDENVPASLIAINKNLVENFKKITFPDTITEKSVGKIWYLKSDGKIEFFTHEGNHPTNHRKLKKMTKYILDKHVYN</sequence>
<reference evidence="3 5" key="2">
    <citation type="submission" date="2019-03" db="EMBL/GenBank/DDBJ databases">
        <title>Genomic Encyclopedia of Archaeal and Bacterial Type Strains, Phase II (KMG-II): from individual species to whole genera.</title>
        <authorList>
            <person name="Goeker M."/>
        </authorList>
    </citation>
    <scope>NUCLEOTIDE SEQUENCE [LARGE SCALE GENOMIC DNA]</scope>
    <source>
        <strain evidence="3 5">DSM 15235</strain>
    </source>
</reference>
<keyword evidence="5" id="KW-1185">Reference proteome</keyword>
<evidence type="ECO:0000313" key="4">
    <source>
        <dbReference type="Proteomes" id="UP000269375"/>
    </source>
</evidence>
<dbReference type="EMBL" id="RJTX01000004">
    <property type="protein sequence ID" value="ROH96142.1"/>
    <property type="molecule type" value="Genomic_DNA"/>
</dbReference>
<dbReference type="AlphaFoldDB" id="A0A3N0VTJ4"/>
<evidence type="ECO:0000256" key="1">
    <source>
        <dbReference type="SAM" id="MobiDB-lite"/>
    </source>
</evidence>
<feature type="compositionally biased region" description="Basic and acidic residues" evidence="1">
    <location>
        <begin position="149"/>
        <end position="170"/>
    </location>
</feature>
<dbReference type="EMBL" id="SOQW01000003">
    <property type="protein sequence ID" value="TDX91443.1"/>
    <property type="molecule type" value="Genomic_DNA"/>
</dbReference>
<evidence type="ECO:0000313" key="3">
    <source>
        <dbReference type="EMBL" id="TDX91443.1"/>
    </source>
</evidence>
<feature type="region of interest" description="Disordered" evidence="1">
    <location>
        <begin position="146"/>
        <end position="170"/>
    </location>
</feature>
<name>A0A3N0VTJ4_9FLAO</name>
<accession>A0A3N0VTJ4</accession>
<protein>
    <submittedName>
        <fullName evidence="2">Uncharacterized protein</fullName>
    </submittedName>
</protein>
<organism evidence="2 4">
    <name type="scientific">Chryseobacterium daecheongense</name>
    <dbReference type="NCBI Taxonomy" id="192389"/>
    <lineage>
        <taxon>Bacteria</taxon>
        <taxon>Pseudomonadati</taxon>
        <taxon>Bacteroidota</taxon>
        <taxon>Flavobacteriia</taxon>
        <taxon>Flavobacteriales</taxon>
        <taxon>Weeksellaceae</taxon>
        <taxon>Chryseobacterium group</taxon>
        <taxon>Chryseobacterium</taxon>
    </lineage>
</organism>
<evidence type="ECO:0000313" key="2">
    <source>
        <dbReference type="EMBL" id="ROH96142.1"/>
    </source>
</evidence>
<evidence type="ECO:0000313" key="5">
    <source>
        <dbReference type="Proteomes" id="UP000295709"/>
    </source>
</evidence>
<reference evidence="2 4" key="1">
    <citation type="submission" date="2018-11" db="EMBL/GenBank/DDBJ databases">
        <title>Proposal to divide the Flavobacteriaceae and reorganize its genera based on Amino Acid Identity values calculated from whole genome sequences.</title>
        <authorList>
            <person name="Nicholson A.C."/>
            <person name="Gulvik C.A."/>
            <person name="Whitney A.M."/>
            <person name="Humrighouse B.W."/>
            <person name="Bell M."/>
            <person name="Holmes B."/>
            <person name="Steigerwalt A."/>
            <person name="Villarma A."/>
            <person name="Sheth M."/>
            <person name="Batra D."/>
            <person name="Pryor J."/>
            <person name="Bernardet J.-F."/>
            <person name="Hugo C."/>
            <person name="Kampfer P."/>
            <person name="Newman J."/>
            <person name="Mcquiston J.R."/>
        </authorList>
    </citation>
    <scope>NUCLEOTIDE SEQUENCE [LARGE SCALE GENOMIC DNA]</scope>
    <source>
        <strain evidence="2 4">DSM 15235</strain>
    </source>
</reference>
<dbReference type="Proteomes" id="UP000269375">
    <property type="component" value="Unassembled WGS sequence"/>
</dbReference>
<gene>
    <name evidence="3" type="ORF">BCF50_2575</name>
    <name evidence="2" type="ORF">EGI05_16700</name>
</gene>